<organism evidence="8 9">
    <name type="scientific">Actinacidiphila reveromycinica</name>
    <dbReference type="NCBI Taxonomy" id="659352"/>
    <lineage>
        <taxon>Bacteria</taxon>
        <taxon>Bacillati</taxon>
        <taxon>Actinomycetota</taxon>
        <taxon>Actinomycetes</taxon>
        <taxon>Kitasatosporales</taxon>
        <taxon>Streptomycetaceae</taxon>
        <taxon>Actinacidiphila</taxon>
    </lineage>
</organism>
<dbReference type="GO" id="GO:0005886">
    <property type="term" value="C:plasma membrane"/>
    <property type="evidence" value="ECO:0007669"/>
    <property type="project" value="UniProtKB-SubCell"/>
</dbReference>
<keyword evidence="5 7" id="KW-1133">Transmembrane helix</keyword>
<comment type="subcellular location">
    <subcellularLocation>
        <location evidence="1">Cell membrane</location>
        <topology evidence="1">Multi-pass membrane protein</topology>
    </subcellularLocation>
</comment>
<dbReference type="PANTHER" id="PTHR33884:SF3">
    <property type="entry name" value="UPF0410 PROTEIN YMGE"/>
    <property type="match status" value="1"/>
</dbReference>
<evidence type="ECO:0000313" key="9">
    <source>
        <dbReference type="Proteomes" id="UP000595703"/>
    </source>
</evidence>
<dbReference type="Pfam" id="PF04226">
    <property type="entry name" value="Transgly_assoc"/>
    <property type="match status" value="1"/>
</dbReference>
<comment type="similarity">
    <text evidence="2">Belongs to the UPF0410 family.</text>
</comment>
<keyword evidence="6 7" id="KW-0472">Membrane</keyword>
<dbReference type="RefSeq" id="WP_202238034.1">
    <property type="nucleotide sequence ID" value="NZ_AP018365.1"/>
</dbReference>
<evidence type="ECO:0000256" key="1">
    <source>
        <dbReference type="ARBA" id="ARBA00004651"/>
    </source>
</evidence>
<keyword evidence="9" id="KW-1185">Reference proteome</keyword>
<name>A0A7U3V0S5_9ACTN</name>
<dbReference type="InterPro" id="IPR007341">
    <property type="entry name" value="Transgly_assoc"/>
</dbReference>
<dbReference type="Proteomes" id="UP000595703">
    <property type="component" value="Chromosome"/>
</dbReference>
<dbReference type="AlphaFoldDB" id="A0A7U3V0S5"/>
<evidence type="ECO:0000256" key="3">
    <source>
        <dbReference type="ARBA" id="ARBA00022475"/>
    </source>
</evidence>
<feature type="transmembrane region" description="Helical" evidence="7">
    <location>
        <begin position="65"/>
        <end position="83"/>
    </location>
</feature>
<reference evidence="8 9" key="2">
    <citation type="journal article" date="2011" name="J. Antibiot.">
        <title>Furaquinocins I and J: novel polyketide isoprenoid hybrid compounds from Streptomyces reveromyceticus SN-593.</title>
        <authorList>
            <person name="Panthee S."/>
            <person name="Takahashi S."/>
            <person name="Takagi H."/>
            <person name="Nogawa T."/>
            <person name="Oowada E."/>
            <person name="Uramoto M."/>
            <person name="Osada H."/>
        </authorList>
    </citation>
    <scope>NUCLEOTIDE SEQUENCE [LARGE SCALE GENOMIC DNA]</scope>
    <source>
        <strain evidence="8 9">SN-593</strain>
    </source>
</reference>
<dbReference type="EMBL" id="AP018365">
    <property type="protein sequence ID" value="BBB02137.1"/>
    <property type="molecule type" value="Genomic_DNA"/>
</dbReference>
<evidence type="ECO:0008006" key="10">
    <source>
        <dbReference type="Google" id="ProtNLM"/>
    </source>
</evidence>
<feature type="transmembrane region" description="Helical" evidence="7">
    <location>
        <begin position="6"/>
        <end position="21"/>
    </location>
</feature>
<evidence type="ECO:0000256" key="2">
    <source>
        <dbReference type="ARBA" id="ARBA00011006"/>
    </source>
</evidence>
<dbReference type="PANTHER" id="PTHR33884">
    <property type="entry name" value="UPF0410 PROTEIN YMGE"/>
    <property type="match status" value="1"/>
</dbReference>
<evidence type="ECO:0000256" key="7">
    <source>
        <dbReference type="SAM" id="Phobius"/>
    </source>
</evidence>
<evidence type="ECO:0000256" key="4">
    <source>
        <dbReference type="ARBA" id="ARBA00022692"/>
    </source>
</evidence>
<accession>A0A7U3V0S5</accession>
<reference evidence="8 9" key="3">
    <citation type="journal article" date="2011" name="Nat. Chem. Biol.">
        <title>Reveromycin A biosynthesis uses RevG and RevJ for stereospecific spiroacetal formation.</title>
        <authorList>
            <person name="Takahashi S."/>
            <person name="Toyoda A."/>
            <person name="Sekiyama Y."/>
            <person name="Takagi H."/>
            <person name="Nogawa T."/>
            <person name="Uramoto M."/>
            <person name="Suzuki R."/>
            <person name="Koshino H."/>
            <person name="Kumano T."/>
            <person name="Panthee S."/>
            <person name="Dairi T."/>
            <person name="Ishikawa J."/>
            <person name="Ikeda H."/>
            <person name="Sakaki Y."/>
            <person name="Osada H."/>
        </authorList>
    </citation>
    <scope>NUCLEOTIDE SEQUENCE [LARGE SCALE GENOMIC DNA]</scope>
    <source>
        <strain evidence="8 9">SN-593</strain>
    </source>
</reference>
<feature type="transmembrane region" description="Helical" evidence="7">
    <location>
        <begin position="28"/>
        <end position="45"/>
    </location>
</feature>
<proteinExistence type="inferred from homology"/>
<reference evidence="8 9" key="4">
    <citation type="journal article" date="2020" name="Sci. Rep.">
        <title>beta-carboline chemical signals induce reveromycin production through a LuxR family regulator in Streptomyces sp. SN-593.</title>
        <authorList>
            <person name="Panthee S."/>
            <person name="Kito N."/>
            <person name="Hayashi T."/>
            <person name="Shimizu T."/>
            <person name="Ishikawa J."/>
            <person name="Hamamoto H."/>
            <person name="Osada H."/>
            <person name="Takahashi S."/>
        </authorList>
    </citation>
    <scope>NUCLEOTIDE SEQUENCE [LARGE SCALE GENOMIC DNA]</scope>
    <source>
        <strain evidence="8 9">SN-593</strain>
    </source>
</reference>
<sequence length="90" mass="9329">MGIIGWIILGLLAGAIAKLLLPGRDPGGVLGTTVIGVVGAFLGGWLSAKLLGHPVPHHFFDGSTWIAAIGGSLVLLVAYRLLFGDSRSRR</sequence>
<protein>
    <recommendedName>
        <fullName evidence="10">GlsB/YeaQ/YmgE family stress response membrane protein</fullName>
    </recommendedName>
</protein>
<evidence type="ECO:0000256" key="6">
    <source>
        <dbReference type="ARBA" id="ARBA00023136"/>
    </source>
</evidence>
<keyword evidence="4 7" id="KW-0812">Transmembrane</keyword>
<keyword evidence="3" id="KW-1003">Cell membrane</keyword>
<reference evidence="8 9" key="1">
    <citation type="journal article" date="2010" name="J. Bacteriol.">
        <title>Biochemical characterization of a novel indole prenyltransferase from Streptomyces sp. SN-593.</title>
        <authorList>
            <person name="Takahashi S."/>
            <person name="Takagi H."/>
            <person name="Toyoda A."/>
            <person name="Uramoto M."/>
            <person name="Nogawa T."/>
            <person name="Ueki M."/>
            <person name="Sakaki Y."/>
            <person name="Osada H."/>
        </authorList>
    </citation>
    <scope>NUCLEOTIDE SEQUENCE [LARGE SCALE GENOMIC DNA]</scope>
    <source>
        <strain evidence="8 9">SN-593</strain>
    </source>
</reference>
<evidence type="ECO:0000313" key="8">
    <source>
        <dbReference type="EMBL" id="BBB02137.1"/>
    </source>
</evidence>
<dbReference type="KEGG" id="arev:RVR_9873"/>
<gene>
    <name evidence="8" type="ORF">RVR_9873</name>
</gene>
<evidence type="ECO:0000256" key="5">
    <source>
        <dbReference type="ARBA" id="ARBA00022989"/>
    </source>
</evidence>